<evidence type="ECO:0000256" key="5">
    <source>
        <dbReference type="SAM" id="SignalP"/>
    </source>
</evidence>
<dbReference type="NCBIfam" id="NF037995">
    <property type="entry name" value="TRAP_S1"/>
    <property type="match status" value="1"/>
</dbReference>
<dbReference type="AlphaFoldDB" id="A0A261SA86"/>
<feature type="signal peptide" evidence="5">
    <location>
        <begin position="1"/>
        <end position="27"/>
    </location>
</feature>
<dbReference type="InterPro" id="IPR006311">
    <property type="entry name" value="TAT_signal"/>
</dbReference>
<comment type="similarity">
    <text evidence="2">Belongs to the bacterial solute-binding protein 7 family.</text>
</comment>
<dbReference type="InterPro" id="IPR018389">
    <property type="entry name" value="DctP_fam"/>
</dbReference>
<evidence type="ECO:0000313" key="6">
    <source>
        <dbReference type="EMBL" id="OZI34318.1"/>
    </source>
</evidence>
<dbReference type="InterPro" id="IPR038404">
    <property type="entry name" value="TRAP_DctP_sf"/>
</dbReference>
<organism evidence="6 7">
    <name type="scientific">Bordetella genomosp. 10</name>
    <dbReference type="NCBI Taxonomy" id="1416804"/>
    <lineage>
        <taxon>Bacteria</taxon>
        <taxon>Pseudomonadati</taxon>
        <taxon>Pseudomonadota</taxon>
        <taxon>Betaproteobacteria</taxon>
        <taxon>Burkholderiales</taxon>
        <taxon>Alcaligenaceae</taxon>
        <taxon>Bordetella</taxon>
    </lineage>
</organism>
<comment type="caution">
    <text evidence="6">The sequence shown here is derived from an EMBL/GenBank/DDBJ whole genome shotgun (WGS) entry which is preliminary data.</text>
</comment>
<dbReference type="OrthoDB" id="9794826at2"/>
<evidence type="ECO:0000313" key="7">
    <source>
        <dbReference type="Proteomes" id="UP000216020"/>
    </source>
</evidence>
<dbReference type="Proteomes" id="UP000216020">
    <property type="component" value="Unassembled WGS sequence"/>
</dbReference>
<dbReference type="PANTHER" id="PTHR33376:SF4">
    <property type="entry name" value="SIALIC ACID-BINDING PERIPLASMIC PROTEIN SIAP"/>
    <property type="match status" value="1"/>
</dbReference>
<evidence type="ECO:0000256" key="4">
    <source>
        <dbReference type="ARBA" id="ARBA00022729"/>
    </source>
</evidence>
<keyword evidence="4 5" id="KW-0732">Signal</keyword>
<sequence>MNLTRRSMLKATAAAGLAGIAGRSAYAQPASFNYKVGTNVPVTHPIAVRLTEAAEKVKAETGGKVNIRVFPSGQLGSDTDMLSQVRSGGIELLTLPGLILANLVPMASLNSVGFAFPDYPTVWKAMDGDLGKYIRSYISKANLVVFDKVWDNGFRQLTSNKPIGGPGDLVDMKIRVPPAPLLVSLFKQLKAAPTPINFNELYSSLQTKVIEAQENPLAIIATGKLYEVQKCCALTNHGWDGYWLLGNKRAFEALPPTLRDSVNRHFNDAALAQREDSEKLAASLQQDLTAKGLAFNKPDTAAFRAALQEARFYAEWKTKFGGEAWGQLEAAVGKLA</sequence>
<reference evidence="7" key="1">
    <citation type="submission" date="2017-05" db="EMBL/GenBank/DDBJ databases">
        <title>Complete and WGS of Bordetella genogroups.</title>
        <authorList>
            <person name="Spilker T."/>
            <person name="Lipuma J."/>
        </authorList>
    </citation>
    <scope>NUCLEOTIDE SEQUENCE [LARGE SCALE GENOMIC DNA]</scope>
    <source>
        <strain evidence="7">AU16122</strain>
    </source>
</reference>
<protein>
    <submittedName>
        <fullName evidence="6">ABC transporter substrate-binding protein</fullName>
    </submittedName>
</protein>
<dbReference type="Gene3D" id="3.40.190.170">
    <property type="entry name" value="Bacterial extracellular solute-binding protein, family 7"/>
    <property type="match status" value="1"/>
</dbReference>
<gene>
    <name evidence="6" type="ORF">CAL29_12350</name>
</gene>
<dbReference type="InterPro" id="IPR004682">
    <property type="entry name" value="TRAP_DctP"/>
</dbReference>
<keyword evidence="3" id="KW-0813">Transport</keyword>
<dbReference type="CDD" id="cd13603">
    <property type="entry name" value="PBP2_TRAP_Siap_TeaA_like"/>
    <property type="match status" value="1"/>
</dbReference>
<dbReference type="Pfam" id="PF03480">
    <property type="entry name" value="DctP"/>
    <property type="match status" value="1"/>
</dbReference>
<dbReference type="RefSeq" id="WP_094853316.1">
    <property type="nucleotide sequence ID" value="NZ_NEVM01000002.1"/>
</dbReference>
<dbReference type="PROSITE" id="PS51318">
    <property type="entry name" value="TAT"/>
    <property type="match status" value="1"/>
</dbReference>
<evidence type="ECO:0000256" key="1">
    <source>
        <dbReference type="ARBA" id="ARBA00004196"/>
    </source>
</evidence>
<evidence type="ECO:0000256" key="2">
    <source>
        <dbReference type="ARBA" id="ARBA00009023"/>
    </source>
</evidence>
<proteinExistence type="inferred from homology"/>
<dbReference type="EMBL" id="NEVM01000002">
    <property type="protein sequence ID" value="OZI34318.1"/>
    <property type="molecule type" value="Genomic_DNA"/>
</dbReference>
<dbReference type="GO" id="GO:0055085">
    <property type="term" value="P:transmembrane transport"/>
    <property type="evidence" value="ECO:0007669"/>
    <property type="project" value="InterPro"/>
</dbReference>
<feature type="chain" id="PRO_5012808457" evidence="5">
    <location>
        <begin position="28"/>
        <end position="336"/>
    </location>
</feature>
<evidence type="ECO:0000256" key="3">
    <source>
        <dbReference type="ARBA" id="ARBA00022448"/>
    </source>
</evidence>
<keyword evidence="7" id="KW-1185">Reference proteome</keyword>
<dbReference type="PANTHER" id="PTHR33376">
    <property type="match status" value="1"/>
</dbReference>
<comment type="subcellular location">
    <subcellularLocation>
        <location evidence="1">Cell envelope</location>
    </subcellularLocation>
</comment>
<name>A0A261SA86_9BORD</name>
<dbReference type="GO" id="GO:0030288">
    <property type="term" value="C:outer membrane-bounded periplasmic space"/>
    <property type="evidence" value="ECO:0007669"/>
    <property type="project" value="InterPro"/>
</dbReference>
<dbReference type="NCBIfam" id="TIGR00787">
    <property type="entry name" value="dctP"/>
    <property type="match status" value="1"/>
</dbReference>
<accession>A0A261SA86</accession>